<evidence type="ECO:0000313" key="4">
    <source>
        <dbReference type="Proteomes" id="UP000494106"/>
    </source>
</evidence>
<proteinExistence type="predicted"/>
<keyword evidence="4" id="KW-1185">Reference proteome</keyword>
<reference evidence="4 5" key="1">
    <citation type="submission" date="2020-04" db="EMBL/GenBank/DDBJ databases">
        <authorList>
            <person name="Wallbank WR R."/>
            <person name="Pardo Diaz C."/>
            <person name="Kozak K."/>
            <person name="Martin S."/>
            <person name="Jiggins C."/>
            <person name="Moest M."/>
            <person name="Warren A I."/>
            <person name="Byers J.R.P. K."/>
            <person name="Montejo-Kovacevich G."/>
            <person name="Yen C E."/>
        </authorList>
    </citation>
    <scope>NUCLEOTIDE SEQUENCE [LARGE SCALE GENOMIC DNA]</scope>
</reference>
<dbReference type="Proteomes" id="UP000494256">
    <property type="component" value="Unassembled WGS sequence"/>
</dbReference>
<dbReference type="Proteomes" id="UP000494106">
    <property type="component" value="Unassembled WGS sequence"/>
</dbReference>
<feature type="region of interest" description="Disordered" evidence="1">
    <location>
        <begin position="269"/>
        <end position="301"/>
    </location>
</feature>
<evidence type="ECO:0000313" key="3">
    <source>
        <dbReference type="EMBL" id="CAB3254722.1"/>
    </source>
</evidence>
<dbReference type="AlphaFoldDB" id="A0A8S0Z3F8"/>
<name>A0A8S0Z3F8_ARCPL</name>
<dbReference type="OrthoDB" id="8192147at2759"/>
<gene>
    <name evidence="3" type="ORF">APLA_LOCUS14890</name>
    <name evidence="2" type="ORF">APLA_LOCUS3135</name>
</gene>
<sequence length="301" mass="33075">MASSDPELKDGFTAAWMKKPTKEYESFAASPPALEDAFFIRYPKSDILFGKPTAEKAVPKLLSEQVKDIKVAPAHTIVKEKDWSKHTKPCQEVMHGIPPINTAVNSVTSKPKPAGTDDGFKGEGAACGNSIVKVAHKLISTQSSRGFTIALPEEDIDTPDMGQYNLMHRRSSKSLPASPLHSPPGSPNSRRKFHANRYFTSPFEAKEDSPNRSWLSMALLGFKKDLTTSTSTLAEEDFVDIRRGHLAESVENLGPAPRKKEPMKVVNEAVAQGSTPAKPAQAFRPKPSELREMNFWSPTSM</sequence>
<protein>
    <submittedName>
        <fullName evidence="2">Uncharacterized protein</fullName>
    </submittedName>
</protein>
<feature type="region of interest" description="Disordered" evidence="1">
    <location>
        <begin position="101"/>
        <end position="120"/>
    </location>
</feature>
<evidence type="ECO:0000256" key="1">
    <source>
        <dbReference type="SAM" id="MobiDB-lite"/>
    </source>
</evidence>
<dbReference type="EMBL" id="CADEBC010000232">
    <property type="protein sequence ID" value="CAB3226894.1"/>
    <property type="molecule type" value="Genomic_DNA"/>
</dbReference>
<dbReference type="EMBL" id="CADEBD010000422">
    <property type="protein sequence ID" value="CAB3254722.1"/>
    <property type="molecule type" value="Genomic_DNA"/>
</dbReference>
<comment type="caution">
    <text evidence="2">The sequence shown here is derived from an EMBL/GenBank/DDBJ whole genome shotgun (WGS) entry which is preliminary data.</text>
</comment>
<accession>A0A8S0Z3F8</accession>
<feature type="region of interest" description="Disordered" evidence="1">
    <location>
        <begin position="170"/>
        <end position="192"/>
    </location>
</feature>
<evidence type="ECO:0000313" key="5">
    <source>
        <dbReference type="Proteomes" id="UP000494256"/>
    </source>
</evidence>
<organism evidence="2 4">
    <name type="scientific">Arctia plantaginis</name>
    <name type="common">Wood tiger moth</name>
    <name type="synonym">Phalaena plantaginis</name>
    <dbReference type="NCBI Taxonomy" id="874455"/>
    <lineage>
        <taxon>Eukaryota</taxon>
        <taxon>Metazoa</taxon>
        <taxon>Ecdysozoa</taxon>
        <taxon>Arthropoda</taxon>
        <taxon>Hexapoda</taxon>
        <taxon>Insecta</taxon>
        <taxon>Pterygota</taxon>
        <taxon>Neoptera</taxon>
        <taxon>Endopterygota</taxon>
        <taxon>Lepidoptera</taxon>
        <taxon>Glossata</taxon>
        <taxon>Ditrysia</taxon>
        <taxon>Noctuoidea</taxon>
        <taxon>Erebidae</taxon>
        <taxon>Arctiinae</taxon>
        <taxon>Arctia</taxon>
    </lineage>
</organism>
<evidence type="ECO:0000313" key="2">
    <source>
        <dbReference type="EMBL" id="CAB3226894.1"/>
    </source>
</evidence>